<dbReference type="EMBL" id="JBHLUD010000004">
    <property type="protein sequence ID" value="MFC0542363.1"/>
    <property type="molecule type" value="Genomic_DNA"/>
</dbReference>
<reference evidence="1 2" key="1">
    <citation type="submission" date="2024-09" db="EMBL/GenBank/DDBJ databases">
        <authorList>
            <person name="Sun Q."/>
            <person name="Mori K."/>
        </authorList>
    </citation>
    <scope>NUCLEOTIDE SEQUENCE [LARGE SCALE GENOMIC DNA]</scope>
    <source>
        <strain evidence="1 2">TBRC 1432</strain>
    </source>
</reference>
<gene>
    <name evidence="1" type="ORF">ACFFH7_12775</name>
</gene>
<organism evidence="1 2">
    <name type="scientific">Kutzneria chonburiensis</name>
    <dbReference type="NCBI Taxonomy" id="1483604"/>
    <lineage>
        <taxon>Bacteria</taxon>
        <taxon>Bacillati</taxon>
        <taxon>Actinomycetota</taxon>
        <taxon>Actinomycetes</taxon>
        <taxon>Pseudonocardiales</taxon>
        <taxon>Pseudonocardiaceae</taxon>
        <taxon>Kutzneria</taxon>
    </lineage>
</organism>
<evidence type="ECO:0000313" key="1">
    <source>
        <dbReference type="EMBL" id="MFC0542363.1"/>
    </source>
</evidence>
<dbReference type="Proteomes" id="UP001589810">
    <property type="component" value="Unassembled WGS sequence"/>
</dbReference>
<protein>
    <submittedName>
        <fullName evidence="1">Uncharacterized protein</fullName>
    </submittedName>
</protein>
<evidence type="ECO:0000313" key="2">
    <source>
        <dbReference type="Proteomes" id="UP001589810"/>
    </source>
</evidence>
<name>A0ABV6MPW5_9PSEU</name>
<sequence>MRPRRRPGYGHDGRGVAGTAVDLLTGPDLLEQAWQDFHAAG</sequence>
<keyword evidence="2" id="KW-1185">Reference proteome</keyword>
<dbReference type="RefSeq" id="WP_273940785.1">
    <property type="nucleotide sequence ID" value="NZ_CP097263.1"/>
</dbReference>
<comment type="caution">
    <text evidence="1">The sequence shown here is derived from an EMBL/GenBank/DDBJ whole genome shotgun (WGS) entry which is preliminary data.</text>
</comment>
<accession>A0ABV6MPW5</accession>
<proteinExistence type="predicted"/>